<keyword evidence="2" id="KW-1185">Reference proteome</keyword>
<comment type="caution">
    <text evidence="1">The sequence shown here is derived from an EMBL/GenBank/DDBJ whole genome shotgun (WGS) entry which is preliminary data.</text>
</comment>
<name>A0A8X6TUT8_NEPPI</name>
<accession>A0A8X6TUT8</accession>
<evidence type="ECO:0000313" key="1">
    <source>
        <dbReference type="EMBL" id="GFT49069.1"/>
    </source>
</evidence>
<organism evidence="1 2">
    <name type="scientific">Nephila pilipes</name>
    <name type="common">Giant wood spider</name>
    <name type="synonym">Nephila maculata</name>
    <dbReference type="NCBI Taxonomy" id="299642"/>
    <lineage>
        <taxon>Eukaryota</taxon>
        <taxon>Metazoa</taxon>
        <taxon>Ecdysozoa</taxon>
        <taxon>Arthropoda</taxon>
        <taxon>Chelicerata</taxon>
        <taxon>Arachnida</taxon>
        <taxon>Araneae</taxon>
        <taxon>Araneomorphae</taxon>
        <taxon>Entelegynae</taxon>
        <taxon>Araneoidea</taxon>
        <taxon>Nephilidae</taxon>
        <taxon>Nephila</taxon>
    </lineage>
</organism>
<sequence length="401" mass="43892">MQQKRCGSIANGKAAMASIFFVGIVSSDFVCMQFEFVKCYGKLLSRYFQNPICIAYHELKECIISGAKQCSVESTPIITNLLETYAATCTRGTEMNNKLRKHNYCISNMVAPGNFRCMRPALREVIKLGPSVESRKYQENHLNMSCRFADEGEKCIQENTLLICGEEGAEFRKQLSMPSIIMSAAACCEIGVQSIYFNCPSGQLRDQNVFSTASPSTDYLSITSTLFGTTYPSLSSAPSDTSNWNATSKLFVTDRLNVTSIPLGTDYLTPMHLGNDRFNVTSHSKIISALLDATNLKDSFTSPDAGHFSDTSSTDRLSPADRFDVDLDFTNAEGLSSLERNNFTPASSQLDDDAFTSSPVSFVTDVFVPSSVSHVKGYTEAVTTPPVSSRFDGASMPPGTF</sequence>
<protein>
    <submittedName>
        <fullName evidence="1">Uncharacterized protein</fullName>
    </submittedName>
</protein>
<evidence type="ECO:0000313" key="2">
    <source>
        <dbReference type="Proteomes" id="UP000887013"/>
    </source>
</evidence>
<proteinExistence type="predicted"/>
<dbReference type="EMBL" id="BMAW01016453">
    <property type="protein sequence ID" value="GFT49069.1"/>
    <property type="molecule type" value="Genomic_DNA"/>
</dbReference>
<dbReference type="AlphaFoldDB" id="A0A8X6TUT8"/>
<reference evidence="1" key="1">
    <citation type="submission" date="2020-08" db="EMBL/GenBank/DDBJ databases">
        <title>Multicomponent nature underlies the extraordinary mechanical properties of spider dragline silk.</title>
        <authorList>
            <person name="Kono N."/>
            <person name="Nakamura H."/>
            <person name="Mori M."/>
            <person name="Yoshida Y."/>
            <person name="Ohtoshi R."/>
            <person name="Malay A.D."/>
            <person name="Moran D.A.P."/>
            <person name="Tomita M."/>
            <person name="Numata K."/>
            <person name="Arakawa K."/>
        </authorList>
    </citation>
    <scope>NUCLEOTIDE SEQUENCE</scope>
</reference>
<gene>
    <name evidence="1" type="primary">AVEN_157107_1</name>
    <name evidence="1" type="ORF">NPIL_565091</name>
</gene>
<dbReference type="Proteomes" id="UP000887013">
    <property type="component" value="Unassembled WGS sequence"/>
</dbReference>